<proteinExistence type="predicted"/>
<keyword evidence="1" id="KW-0812">Transmembrane</keyword>
<feature type="transmembrane region" description="Helical" evidence="1">
    <location>
        <begin position="201"/>
        <end position="223"/>
    </location>
</feature>
<name>A0A382PDB7_9ZZZZ</name>
<feature type="domain" description="Guanylate cyclase" evidence="2">
    <location>
        <begin position="3"/>
        <end position="116"/>
    </location>
</feature>
<evidence type="ECO:0000256" key="1">
    <source>
        <dbReference type="SAM" id="Phobius"/>
    </source>
</evidence>
<dbReference type="EMBL" id="UINC01105724">
    <property type="protein sequence ID" value="SVC69881.1"/>
    <property type="molecule type" value="Genomic_DNA"/>
</dbReference>
<feature type="transmembrane region" description="Helical" evidence="1">
    <location>
        <begin position="235"/>
        <end position="252"/>
    </location>
</feature>
<accession>A0A382PDB7</accession>
<dbReference type="PANTHER" id="PTHR43081:SF19">
    <property type="entry name" value="PH-SENSITIVE ADENYLATE CYCLASE RV1264"/>
    <property type="match status" value="1"/>
</dbReference>
<organism evidence="3">
    <name type="scientific">marine metagenome</name>
    <dbReference type="NCBI Taxonomy" id="408172"/>
    <lineage>
        <taxon>unclassified sequences</taxon>
        <taxon>metagenomes</taxon>
        <taxon>ecological metagenomes</taxon>
    </lineage>
</organism>
<feature type="non-terminal residue" evidence="3">
    <location>
        <position position="1"/>
    </location>
</feature>
<dbReference type="CDD" id="cd07302">
    <property type="entry name" value="CHD"/>
    <property type="match status" value="1"/>
</dbReference>
<keyword evidence="1" id="KW-1133">Transmembrane helix</keyword>
<dbReference type="Gene3D" id="3.30.70.1230">
    <property type="entry name" value="Nucleotide cyclase"/>
    <property type="match status" value="1"/>
</dbReference>
<protein>
    <recommendedName>
        <fullName evidence="2">Guanylate cyclase domain-containing protein</fullName>
    </recommendedName>
</protein>
<evidence type="ECO:0000259" key="2">
    <source>
        <dbReference type="PROSITE" id="PS50125"/>
    </source>
</evidence>
<dbReference type="InterPro" id="IPR029787">
    <property type="entry name" value="Nucleotide_cyclase"/>
</dbReference>
<dbReference type="Pfam" id="PF00211">
    <property type="entry name" value="Guanylate_cyc"/>
    <property type="match status" value="1"/>
</dbReference>
<dbReference type="GO" id="GO:0035556">
    <property type="term" value="P:intracellular signal transduction"/>
    <property type="evidence" value="ECO:0007669"/>
    <property type="project" value="InterPro"/>
</dbReference>
<evidence type="ECO:0000313" key="3">
    <source>
        <dbReference type="EMBL" id="SVC69881.1"/>
    </source>
</evidence>
<dbReference type="PROSITE" id="PS50125">
    <property type="entry name" value="GUANYLATE_CYCLASE_2"/>
    <property type="match status" value="1"/>
</dbReference>
<dbReference type="InterPro" id="IPR050697">
    <property type="entry name" value="Adenylyl/Guanylyl_Cyclase_3/4"/>
</dbReference>
<reference evidence="3" key="1">
    <citation type="submission" date="2018-05" db="EMBL/GenBank/DDBJ databases">
        <authorList>
            <person name="Lanie J.A."/>
            <person name="Ng W.-L."/>
            <person name="Kazmierczak K.M."/>
            <person name="Andrzejewski T.M."/>
            <person name="Davidsen T.M."/>
            <person name="Wayne K.J."/>
            <person name="Tettelin H."/>
            <person name="Glass J.I."/>
            <person name="Rusch D."/>
            <person name="Podicherti R."/>
            <person name="Tsui H.-C.T."/>
            <person name="Winkler M.E."/>
        </authorList>
    </citation>
    <scope>NUCLEOTIDE SEQUENCE</scope>
</reference>
<keyword evidence="1" id="KW-0472">Membrane</keyword>
<sequence>LAAIMFTDIVGFTKIMGDDETTALSILENQQSLINPIVKEHKGTIIKKMGDGFLIEFLSTVEAVECATQMQDSIKSYNTSDDNLEFHIRIGIHLGDIVILGDDILGDGVNIASRIEPLASPDGICITDAVYQSVKSKLKLDCKRIDEVDLKHIDDKYTIYKLPKQSDEKVDYKQADEIHFTKIEINSVNNETKIVKSYFKALILMSLSGLIGLIMWLFIMGFIFGDEISSPKFQLSDIVDFLILCSILSFIFSKWKYKVQFKDIRNVSSLLDTLILNYGYEFVNQENNRIEYLHLPRWAFLSNPVIKSKYCPNILRNGYVLRIDYDGNTIRIDGMFYHLKSLLWKLKKHYK</sequence>
<dbReference type="InterPro" id="IPR001054">
    <property type="entry name" value="A/G_cyclase"/>
</dbReference>
<dbReference type="PANTHER" id="PTHR43081">
    <property type="entry name" value="ADENYLATE CYCLASE, TERMINAL-DIFFERENTIATION SPECIFIC-RELATED"/>
    <property type="match status" value="1"/>
</dbReference>
<gene>
    <name evidence="3" type="ORF">METZ01_LOCUS322735</name>
</gene>
<dbReference type="SMART" id="SM00044">
    <property type="entry name" value="CYCc"/>
    <property type="match status" value="1"/>
</dbReference>
<dbReference type="AlphaFoldDB" id="A0A382PDB7"/>
<dbReference type="SUPFAM" id="SSF55073">
    <property type="entry name" value="Nucleotide cyclase"/>
    <property type="match status" value="1"/>
</dbReference>
<dbReference type="GO" id="GO:0006171">
    <property type="term" value="P:cAMP biosynthetic process"/>
    <property type="evidence" value="ECO:0007669"/>
    <property type="project" value="TreeGrafter"/>
</dbReference>